<keyword evidence="2" id="KW-0479">Metal-binding</keyword>
<proteinExistence type="inferred from homology"/>
<dbReference type="NCBIfam" id="NF004064">
    <property type="entry name" value="PRK05578.1"/>
    <property type="match status" value="1"/>
</dbReference>
<keyword evidence="4" id="KW-0862">Zinc</keyword>
<reference evidence="7" key="1">
    <citation type="journal article" date="2019" name="Int. J. Syst. Evol. Microbiol.">
        <title>The Global Catalogue of Microorganisms (GCM) 10K type strain sequencing project: providing services to taxonomists for standard genome sequencing and annotation.</title>
        <authorList>
            <consortium name="The Broad Institute Genomics Platform"/>
            <consortium name="The Broad Institute Genome Sequencing Center for Infectious Disease"/>
            <person name="Wu L."/>
            <person name="Ma J."/>
        </authorList>
    </citation>
    <scope>NUCLEOTIDE SEQUENCE [LARGE SCALE GENOMIC DNA]</scope>
    <source>
        <strain evidence="7">JCM 17664</strain>
    </source>
</reference>
<dbReference type="InterPro" id="IPR050202">
    <property type="entry name" value="Cyt/Deoxycyt_deaminase"/>
</dbReference>
<dbReference type="PROSITE" id="PS00903">
    <property type="entry name" value="CYT_DCMP_DEAMINASES_1"/>
    <property type="match status" value="1"/>
</dbReference>
<comment type="caution">
    <text evidence="6">The sequence shown here is derived from an EMBL/GenBank/DDBJ whole genome shotgun (WGS) entry which is preliminary data.</text>
</comment>
<dbReference type="InterPro" id="IPR002125">
    <property type="entry name" value="CMP_dCMP_dom"/>
</dbReference>
<dbReference type="CDD" id="cd01283">
    <property type="entry name" value="cytidine_deaminase"/>
    <property type="match status" value="1"/>
</dbReference>
<keyword evidence="7" id="KW-1185">Reference proteome</keyword>
<dbReference type="InterPro" id="IPR016192">
    <property type="entry name" value="APOBEC/CMP_deaminase_Zn-bd"/>
</dbReference>
<evidence type="ECO:0000256" key="4">
    <source>
        <dbReference type="ARBA" id="ARBA00022833"/>
    </source>
</evidence>
<evidence type="ECO:0000256" key="1">
    <source>
        <dbReference type="ARBA" id="ARBA00006576"/>
    </source>
</evidence>
<dbReference type="SUPFAM" id="SSF53927">
    <property type="entry name" value="Cytidine deaminase-like"/>
    <property type="match status" value="1"/>
</dbReference>
<dbReference type="InterPro" id="IPR016193">
    <property type="entry name" value="Cytidine_deaminase-like"/>
</dbReference>
<evidence type="ECO:0000259" key="5">
    <source>
        <dbReference type="PROSITE" id="PS51747"/>
    </source>
</evidence>
<name>A0ABP8G2P2_9BACT</name>
<feature type="domain" description="CMP/dCMP-type deaminase" evidence="5">
    <location>
        <begin position="21"/>
        <end position="158"/>
    </location>
</feature>
<evidence type="ECO:0000256" key="2">
    <source>
        <dbReference type="ARBA" id="ARBA00022723"/>
    </source>
</evidence>
<dbReference type="EMBL" id="BAABFN010000007">
    <property type="protein sequence ID" value="GAA4316072.1"/>
    <property type="molecule type" value="Genomic_DNA"/>
</dbReference>
<evidence type="ECO:0000313" key="6">
    <source>
        <dbReference type="EMBL" id="GAA4316072.1"/>
    </source>
</evidence>
<dbReference type="PANTHER" id="PTHR11644:SF2">
    <property type="entry name" value="CYTIDINE DEAMINASE"/>
    <property type="match status" value="1"/>
</dbReference>
<protein>
    <submittedName>
        <fullName evidence="6">Cytidine deaminase</fullName>
    </submittedName>
</protein>
<evidence type="ECO:0000256" key="3">
    <source>
        <dbReference type="ARBA" id="ARBA00022801"/>
    </source>
</evidence>
<keyword evidence="3" id="KW-0378">Hydrolase</keyword>
<dbReference type="PANTHER" id="PTHR11644">
    <property type="entry name" value="CYTIDINE DEAMINASE"/>
    <property type="match status" value="1"/>
</dbReference>
<accession>A0ABP8G2P2</accession>
<organism evidence="6 7">
    <name type="scientific">Compostibacter hankyongensis</name>
    <dbReference type="NCBI Taxonomy" id="1007089"/>
    <lineage>
        <taxon>Bacteria</taxon>
        <taxon>Pseudomonadati</taxon>
        <taxon>Bacteroidota</taxon>
        <taxon>Chitinophagia</taxon>
        <taxon>Chitinophagales</taxon>
        <taxon>Chitinophagaceae</taxon>
        <taxon>Compostibacter</taxon>
    </lineage>
</organism>
<gene>
    <name evidence="6" type="primary">cdd</name>
    <name evidence="6" type="ORF">GCM10023143_27780</name>
</gene>
<sequence>MEQVRHSFEYTTYPDIAALPEADRMLLLQAQQAIAQAYAPYSRFRVGAAVLLSNGEVVTGANQENAASPAGLCAERVALAAVSASYPGTAVDTLAISYDPEAGKSDHPVSPCGICRQTLLEYEGRLQHPIRVVMGGKTGPVWVIPSASLLLPFAFSAAMLG</sequence>
<evidence type="ECO:0000313" key="7">
    <source>
        <dbReference type="Proteomes" id="UP001501207"/>
    </source>
</evidence>
<dbReference type="Proteomes" id="UP001501207">
    <property type="component" value="Unassembled WGS sequence"/>
</dbReference>
<dbReference type="PROSITE" id="PS51747">
    <property type="entry name" value="CYT_DCMP_DEAMINASES_2"/>
    <property type="match status" value="1"/>
</dbReference>
<dbReference type="Pfam" id="PF00383">
    <property type="entry name" value="dCMP_cyt_deam_1"/>
    <property type="match status" value="1"/>
</dbReference>
<dbReference type="Gene3D" id="3.40.140.10">
    <property type="entry name" value="Cytidine Deaminase, domain 2"/>
    <property type="match status" value="1"/>
</dbReference>
<comment type="similarity">
    <text evidence="1">Belongs to the cytidine and deoxycytidylate deaminase family.</text>
</comment>